<dbReference type="AlphaFoldDB" id="A0A9W6NFF4"/>
<organism evidence="3 4">
    <name type="scientific">Pseudomonas turukhanskensis</name>
    <dbReference type="NCBI Taxonomy" id="1806536"/>
    <lineage>
        <taxon>Bacteria</taxon>
        <taxon>Pseudomonadati</taxon>
        <taxon>Pseudomonadota</taxon>
        <taxon>Gammaproteobacteria</taxon>
        <taxon>Pseudomonadales</taxon>
        <taxon>Pseudomonadaceae</taxon>
        <taxon>Pseudomonas</taxon>
    </lineage>
</organism>
<evidence type="ECO:0000313" key="4">
    <source>
        <dbReference type="Proteomes" id="UP001143328"/>
    </source>
</evidence>
<dbReference type="PANTHER" id="PTHR44051">
    <property type="entry name" value="GLUTATHIONE S-TRANSFERASE-RELATED"/>
    <property type="match status" value="1"/>
</dbReference>
<dbReference type="InterPro" id="IPR010987">
    <property type="entry name" value="Glutathione-S-Trfase_C-like"/>
</dbReference>
<protein>
    <submittedName>
        <fullName evidence="3">Glutathione S-transferase GstA</fullName>
    </submittedName>
</protein>
<dbReference type="SFLD" id="SFLDG01150">
    <property type="entry name" value="Main.1:_Beta-like"/>
    <property type="match status" value="1"/>
</dbReference>
<dbReference type="SFLD" id="SFLDS00019">
    <property type="entry name" value="Glutathione_Transferase_(cytos"/>
    <property type="match status" value="1"/>
</dbReference>
<gene>
    <name evidence="3" type="primary">gstA</name>
    <name evidence="3" type="ORF">GCM10017655_16480</name>
</gene>
<dbReference type="Pfam" id="PF13409">
    <property type="entry name" value="GST_N_2"/>
    <property type="match status" value="1"/>
</dbReference>
<dbReference type="PROSITE" id="PS50404">
    <property type="entry name" value="GST_NTER"/>
    <property type="match status" value="1"/>
</dbReference>
<dbReference type="InterPro" id="IPR036282">
    <property type="entry name" value="Glutathione-S-Trfase_C_sf"/>
</dbReference>
<reference evidence="3" key="1">
    <citation type="journal article" date="2014" name="Int. J. Syst. Evol. Microbiol.">
        <title>Complete genome sequence of Corynebacterium casei LMG S-19264T (=DSM 44701T), isolated from a smear-ripened cheese.</title>
        <authorList>
            <consortium name="US DOE Joint Genome Institute (JGI-PGF)"/>
            <person name="Walter F."/>
            <person name="Albersmeier A."/>
            <person name="Kalinowski J."/>
            <person name="Ruckert C."/>
        </authorList>
    </citation>
    <scope>NUCLEOTIDE SEQUENCE</scope>
    <source>
        <strain evidence="3">VKM B-2935</strain>
    </source>
</reference>
<dbReference type="CDD" id="cd03057">
    <property type="entry name" value="GST_N_Beta"/>
    <property type="match status" value="1"/>
</dbReference>
<dbReference type="PROSITE" id="PS50405">
    <property type="entry name" value="GST_CTER"/>
    <property type="match status" value="1"/>
</dbReference>
<dbReference type="Gene3D" id="1.20.1050.10">
    <property type="match status" value="1"/>
</dbReference>
<dbReference type="Gene3D" id="3.40.30.10">
    <property type="entry name" value="Glutaredoxin"/>
    <property type="match status" value="1"/>
</dbReference>
<sequence>MTTTLYISPGACSFASHVVVHELDLPIQVERVGLRTADSPIHQINPLGRVPVLQLDDGRIITENSAILPFLADLKPATTLFAPVGSVERGQIQSWIGYLASEVHVGGFRPLNRPERYSADESAHPGIRAQAVEQLYAAFAHIDRHLQNTPFLVAERYTIADAYLGVFAGWAGRVGGRLDELQALAKFREAFKERAAVKQALVAEGF</sequence>
<accession>A0A9W6NFF4</accession>
<feature type="domain" description="GST N-terminal" evidence="1">
    <location>
        <begin position="1"/>
        <end position="79"/>
    </location>
</feature>
<dbReference type="PANTHER" id="PTHR44051:SF8">
    <property type="entry name" value="GLUTATHIONE S-TRANSFERASE GSTA"/>
    <property type="match status" value="1"/>
</dbReference>
<dbReference type="InterPro" id="IPR036249">
    <property type="entry name" value="Thioredoxin-like_sf"/>
</dbReference>
<dbReference type="Pfam" id="PF13410">
    <property type="entry name" value="GST_C_2"/>
    <property type="match status" value="1"/>
</dbReference>
<dbReference type="SFLD" id="SFLDG00358">
    <property type="entry name" value="Main_(cytGST)"/>
    <property type="match status" value="1"/>
</dbReference>
<evidence type="ECO:0000259" key="2">
    <source>
        <dbReference type="PROSITE" id="PS50405"/>
    </source>
</evidence>
<dbReference type="RefSeq" id="WP_271194790.1">
    <property type="nucleotide sequence ID" value="NZ_BSFN01000003.1"/>
</dbReference>
<evidence type="ECO:0000259" key="1">
    <source>
        <dbReference type="PROSITE" id="PS50404"/>
    </source>
</evidence>
<dbReference type="EMBL" id="BSFN01000003">
    <property type="protein sequence ID" value="GLK88586.1"/>
    <property type="molecule type" value="Genomic_DNA"/>
</dbReference>
<reference evidence="3" key="2">
    <citation type="submission" date="2023-01" db="EMBL/GenBank/DDBJ databases">
        <authorList>
            <person name="Sun Q."/>
            <person name="Evtushenko L."/>
        </authorList>
    </citation>
    <scope>NUCLEOTIDE SEQUENCE</scope>
    <source>
        <strain evidence="3">VKM B-2935</strain>
    </source>
</reference>
<dbReference type="SUPFAM" id="SSF52833">
    <property type="entry name" value="Thioredoxin-like"/>
    <property type="match status" value="1"/>
</dbReference>
<keyword evidence="4" id="KW-1185">Reference proteome</keyword>
<dbReference type="InterPro" id="IPR040079">
    <property type="entry name" value="Glutathione_S-Trfase"/>
</dbReference>
<dbReference type="Proteomes" id="UP001143328">
    <property type="component" value="Unassembled WGS sequence"/>
</dbReference>
<feature type="domain" description="GST C-terminal" evidence="2">
    <location>
        <begin position="85"/>
        <end position="206"/>
    </location>
</feature>
<comment type="caution">
    <text evidence="3">The sequence shown here is derived from an EMBL/GenBank/DDBJ whole genome shotgun (WGS) entry which is preliminary data.</text>
</comment>
<dbReference type="CDD" id="cd03188">
    <property type="entry name" value="GST_C_Beta"/>
    <property type="match status" value="1"/>
</dbReference>
<name>A0A9W6NFF4_9PSED</name>
<dbReference type="SUPFAM" id="SSF47616">
    <property type="entry name" value="GST C-terminal domain-like"/>
    <property type="match status" value="1"/>
</dbReference>
<proteinExistence type="predicted"/>
<evidence type="ECO:0000313" key="3">
    <source>
        <dbReference type="EMBL" id="GLK88586.1"/>
    </source>
</evidence>
<dbReference type="InterPro" id="IPR004045">
    <property type="entry name" value="Glutathione_S-Trfase_N"/>
</dbReference>